<comment type="caution">
    <text evidence="2">The sequence shown here is derived from an EMBL/GenBank/DDBJ whole genome shotgun (WGS) entry which is preliminary data.</text>
</comment>
<sequence length="142" mass="15522">MASTGIIQNPLPVLVSLLDTKYATVASVTLLLWDMVLTLELELRRVWFAPKTLGTTLFILNRYIPPLLFALDLYAQFVKNPSPRICDIPTVGASLKVGYGNGDSLKTIGRKNEANSGVVSSGAGSRWTDSEAHYNVSLPRRS</sequence>
<dbReference type="InterPro" id="IPR045340">
    <property type="entry name" value="DUF6533"/>
</dbReference>
<reference evidence="2 3" key="1">
    <citation type="journal article" date="2018" name="Evol. Lett.">
        <title>Horizontal gene cluster transfer increased hallucinogenic mushroom diversity.</title>
        <authorList>
            <person name="Reynolds H.T."/>
            <person name="Vijayakumar V."/>
            <person name="Gluck-Thaler E."/>
            <person name="Korotkin H.B."/>
            <person name="Matheny P.B."/>
            <person name="Slot J.C."/>
        </authorList>
    </citation>
    <scope>NUCLEOTIDE SEQUENCE [LARGE SCALE GENOMIC DNA]</scope>
    <source>
        <strain evidence="2 3">2629</strain>
    </source>
</reference>
<evidence type="ECO:0000313" key="2">
    <source>
        <dbReference type="EMBL" id="PPQ65257.1"/>
    </source>
</evidence>
<dbReference type="EMBL" id="NHTK01006069">
    <property type="protein sequence ID" value="PPQ65257.1"/>
    <property type="molecule type" value="Genomic_DNA"/>
</dbReference>
<dbReference type="AlphaFoldDB" id="A0A409VG70"/>
<feature type="domain" description="DUF6533" evidence="1">
    <location>
        <begin position="22"/>
        <end position="67"/>
    </location>
</feature>
<dbReference type="Pfam" id="PF20151">
    <property type="entry name" value="DUF6533"/>
    <property type="match status" value="1"/>
</dbReference>
<gene>
    <name evidence="2" type="ORF">CVT24_011412</name>
</gene>
<evidence type="ECO:0000259" key="1">
    <source>
        <dbReference type="Pfam" id="PF20151"/>
    </source>
</evidence>
<protein>
    <recommendedName>
        <fullName evidence="1">DUF6533 domain-containing protein</fullName>
    </recommendedName>
</protein>
<dbReference type="Proteomes" id="UP000284842">
    <property type="component" value="Unassembled WGS sequence"/>
</dbReference>
<name>A0A409VG70_9AGAR</name>
<proteinExistence type="predicted"/>
<organism evidence="2 3">
    <name type="scientific">Panaeolus cyanescens</name>
    <dbReference type="NCBI Taxonomy" id="181874"/>
    <lineage>
        <taxon>Eukaryota</taxon>
        <taxon>Fungi</taxon>
        <taxon>Dikarya</taxon>
        <taxon>Basidiomycota</taxon>
        <taxon>Agaricomycotina</taxon>
        <taxon>Agaricomycetes</taxon>
        <taxon>Agaricomycetidae</taxon>
        <taxon>Agaricales</taxon>
        <taxon>Agaricineae</taxon>
        <taxon>Galeropsidaceae</taxon>
        <taxon>Panaeolus</taxon>
    </lineage>
</organism>
<dbReference type="OrthoDB" id="2958007at2759"/>
<dbReference type="InParanoid" id="A0A409VG70"/>
<keyword evidence="3" id="KW-1185">Reference proteome</keyword>
<accession>A0A409VG70</accession>
<evidence type="ECO:0000313" key="3">
    <source>
        <dbReference type="Proteomes" id="UP000284842"/>
    </source>
</evidence>